<dbReference type="RefSeq" id="WP_144451743.1">
    <property type="nucleotide sequence ID" value="NZ_VLKZ01000016.1"/>
</dbReference>
<accession>A0A562Q838</accession>
<dbReference type="InterPro" id="IPR011032">
    <property type="entry name" value="GroES-like_sf"/>
</dbReference>
<dbReference type="GO" id="GO:0016491">
    <property type="term" value="F:oxidoreductase activity"/>
    <property type="evidence" value="ECO:0007669"/>
    <property type="project" value="InterPro"/>
</dbReference>
<dbReference type="Pfam" id="PF08240">
    <property type="entry name" value="ADH_N"/>
    <property type="match status" value="1"/>
</dbReference>
<sequence>MKAVVYEQYGDPAVLKVSEVEKPTIKPNQVLIKVKASGINPVDTYFRKGIRQVDSFPYIPHFDVSGVVSEVGSEVENIKIGDHVWATNAKGASAEYVAVASNFVFPLHADLPYADGAALAMPFMTAHLALHFKGNLQENESVLIFGAAGAVGHAAVQLAKQAGAHVIATAGNAEKAEIARKAGADHVIMYKEEDIVARAMELTNNEGIDLILDMSLSENIEKDLEMVTVGGRIVTIGSPVNNTPTLPWRQLNMKNASLLGILLFTAPLKELTRAGKEISESFSNGMLTAHIGKIFPYTEAASAHQLLEQKEVNGRIILNHEE</sequence>
<dbReference type="SMART" id="SM00829">
    <property type="entry name" value="PKS_ER"/>
    <property type="match status" value="1"/>
</dbReference>
<dbReference type="InterPro" id="IPR013154">
    <property type="entry name" value="ADH-like_N"/>
</dbReference>
<dbReference type="Gene3D" id="3.40.50.720">
    <property type="entry name" value="NAD(P)-binding Rossmann-like Domain"/>
    <property type="match status" value="1"/>
</dbReference>
<name>A0A562Q838_9BACI</name>
<dbReference type="InterPro" id="IPR013149">
    <property type="entry name" value="ADH-like_C"/>
</dbReference>
<evidence type="ECO:0000313" key="3">
    <source>
        <dbReference type="EMBL" id="TWI52878.1"/>
    </source>
</evidence>
<dbReference type="Pfam" id="PF00107">
    <property type="entry name" value="ADH_zinc_N"/>
    <property type="match status" value="1"/>
</dbReference>
<dbReference type="Gene3D" id="3.90.180.10">
    <property type="entry name" value="Medium-chain alcohol dehydrogenases, catalytic domain"/>
    <property type="match status" value="1"/>
</dbReference>
<dbReference type="OrthoDB" id="9787435at2"/>
<organism evidence="3 4">
    <name type="scientific">Halalkalibacter nanhaiisediminis</name>
    <dbReference type="NCBI Taxonomy" id="688079"/>
    <lineage>
        <taxon>Bacteria</taxon>
        <taxon>Bacillati</taxon>
        <taxon>Bacillota</taxon>
        <taxon>Bacilli</taxon>
        <taxon>Bacillales</taxon>
        <taxon>Bacillaceae</taxon>
        <taxon>Halalkalibacter</taxon>
    </lineage>
</organism>
<dbReference type="SUPFAM" id="SSF51735">
    <property type="entry name" value="NAD(P)-binding Rossmann-fold domains"/>
    <property type="match status" value="1"/>
</dbReference>
<comment type="caution">
    <text evidence="3">The sequence shown here is derived from an EMBL/GenBank/DDBJ whole genome shotgun (WGS) entry which is preliminary data.</text>
</comment>
<dbReference type="EMBL" id="VLKZ01000016">
    <property type="protein sequence ID" value="TWI52878.1"/>
    <property type="molecule type" value="Genomic_DNA"/>
</dbReference>
<dbReference type="CDD" id="cd08253">
    <property type="entry name" value="zeta_crystallin"/>
    <property type="match status" value="1"/>
</dbReference>
<protein>
    <submittedName>
        <fullName evidence="3">NADPH2:quinone reductase</fullName>
    </submittedName>
</protein>
<evidence type="ECO:0000259" key="2">
    <source>
        <dbReference type="SMART" id="SM00829"/>
    </source>
</evidence>
<dbReference type="PANTHER" id="PTHR44154">
    <property type="entry name" value="QUINONE OXIDOREDUCTASE"/>
    <property type="match status" value="1"/>
</dbReference>
<gene>
    <name evidence="3" type="ORF">IQ10_03573</name>
</gene>
<dbReference type="InterPro" id="IPR036291">
    <property type="entry name" value="NAD(P)-bd_dom_sf"/>
</dbReference>
<dbReference type="AlphaFoldDB" id="A0A562Q838"/>
<dbReference type="PANTHER" id="PTHR44154:SF1">
    <property type="entry name" value="QUINONE OXIDOREDUCTASE"/>
    <property type="match status" value="1"/>
</dbReference>
<keyword evidence="1" id="KW-0521">NADP</keyword>
<dbReference type="InterPro" id="IPR020843">
    <property type="entry name" value="ER"/>
</dbReference>
<feature type="domain" description="Enoyl reductase (ER)" evidence="2">
    <location>
        <begin position="10"/>
        <end position="318"/>
    </location>
</feature>
<keyword evidence="4" id="KW-1185">Reference proteome</keyword>
<evidence type="ECO:0000256" key="1">
    <source>
        <dbReference type="ARBA" id="ARBA00022857"/>
    </source>
</evidence>
<evidence type="ECO:0000313" key="4">
    <source>
        <dbReference type="Proteomes" id="UP000315711"/>
    </source>
</evidence>
<dbReference type="SUPFAM" id="SSF50129">
    <property type="entry name" value="GroES-like"/>
    <property type="match status" value="1"/>
</dbReference>
<dbReference type="InterPro" id="IPR051603">
    <property type="entry name" value="Zinc-ADH_QOR/CCCR"/>
</dbReference>
<reference evidence="3 4" key="1">
    <citation type="journal article" date="2015" name="Stand. Genomic Sci.">
        <title>Genomic Encyclopedia of Bacterial and Archaeal Type Strains, Phase III: the genomes of soil and plant-associated and newly described type strains.</title>
        <authorList>
            <person name="Whitman W.B."/>
            <person name="Woyke T."/>
            <person name="Klenk H.P."/>
            <person name="Zhou Y."/>
            <person name="Lilburn T.G."/>
            <person name="Beck B.J."/>
            <person name="De Vos P."/>
            <person name="Vandamme P."/>
            <person name="Eisen J.A."/>
            <person name="Garrity G."/>
            <person name="Hugenholtz P."/>
            <person name="Kyrpides N.C."/>
        </authorList>
    </citation>
    <scope>NUCLEOTIDE SEQUENCE [LARGE SCALE GENOMIC DNA]</scope>
    <source>
        <strain evidence="3 4">CGMCC 1.10116</strain>
    </source>
</reference>
<dbReference type="Proteomes" id="UP000315711">
    <property type="component" value="Unassembled WGS sequence"/>
</dbReference>
<proteinExistence type="predicted"/>